<keyword evidence="2" id="KW-1185">Reference proteome</keyword>
<dbReference type="RefSeq" id="WP_344561106.1">
    <property type="nucleotide sequence ID" value="NZ_BAAATG010000021.1"/>
</dbReference>
<proteinExistence type="predicted"/>
<organism evidence="1 2">
    <name type="scientific">Streptomyces atrovirens</name>
    <dbReference type="NCBI Taxonomy" id="285556"/>
    <lineage>
        <taxon>Bacteria</taxon>
        <taxon>Bacillati</taxon>
        <taxon>Actinomycetota</taxon>
        <taxon>Actinomycetes</taxon>
        <taxon>Kitasatosporales</taxon>
        <taxon>Streptomycetaceae</taxon>
        <taxon>Streptomyces</taxon>
    </lineage>
</organism>
<evidence type="ECO:0000313" key="1">
    <source>
        <dbReference type="EMBL" id="MFC5239177.1"/>
    </source>
</evidence>
<evidence type="ECO:0000313" key="2">
    <source>
        <dbReference type="Proteomes" id="UP001596035"/>
    </source>
</evidence>
<dbReference type="Proteomes" id="UP001596035">
    <property type="component" value="Unassembled WGS sequence"/>
</dbReference>
<gene>
    <name evidence="1" type="ORF">ACFPWV_04490</name>
</gene>
<sequence>MALSRVAAEFAAEINQHDWSDAPYRADRAGHKRAVDRTNSPQLEPQQIEVLKMNVAWVTGQVLAFNDPNFNEHEFFEACGLNPRTTRGQLSGWVTNGLRFEDAPDGSRRYQIPGTYEYEGTVPATSS</sequence>
<reference evidence="2" key="1">
    <citation type="journal article" date="2019" name="Int. J. Syst. Evol. Microbiol.">
        <title>The Global Catalogue of Microorganisms (GCM) 10K type strain sequencing project: providing services to taxonomists for standard genome sequencing and annotation.</title>
        <authorList>
            <consortium name="The Broad Institute Genomics Platform"/>
            <consortium name="The Broad Institute Genome Sequencing Center for Infectious Disease"/>
            <person name="Wu L."/>
            <person name="Ma J."/>
        </authorList>
    </citation>
    <scope>NUCLEOTIDE SEQUENCE [LARGE SCALE GENOMIC DNA]</scope>
    <source>
        <strain evidence="2">CGMCC 4.7131</strain>
    </source>
</reference>
<comment type="caution">
    <text evidence="1">The sequence shown here is derived from an EMBL/GenBank/DDBJ whole genome shotgun (WGS) entry which is preliminary data.</text>
</comment>
<name>A0ABW0DPH0_9ACTN</name>
<accession>A0ABW0DPH0</accession>
<protein>
    <submittedName>
        <fullName evidence="1">Uncharacterized protein</fullName>
    </submittedName>
</protein>
<dbReference type="EMBL" id="JBHSKN010000004">
    <property type="protein sequence ID" value="MFC5239177.1"/>
    <property type="molecule type" value="Genomic_DNA"/>
</dbReference>